<evidence type="ECO:0000313" key="4">
    <source>
        <dbReference type="EMBL" id="TGD72738.1"/>
    </source>
</evidence>
<evidence type="ECO:0000256" key="3">
    <source>
        <dbReference type="PIRNR" id="PIRNR004553"/>
    </source>
</evidence>
<comment type="similarity">
    <text evidence="3">Belongs to the methyltransferase superfamily. RsmD family.</text>
</comment>
<keyword evidence="1 3" id="KW-0489">Methyltransferase</keyword>
<comment type="function">
    <text evidence="3">Specifically methylates the guanine in position 966 of 16S rRNA in the assembled 30S particle.</text>
</comment>
<dbReference type="PANTHER" id="PTHR43542:SF1">
    <property type="entry name" value="METHYLTRANSFERASE"/>
    <property type="match status" value="1"/>
</dbReference>
<proteinExistence type="inferred from homology"/>
<dbReference type="CDD" id="cd02440">
    <property type="entry name" value="AdoMet_MTases"/>
    <property type="match status" value="1"/>
</dbReference>
<dbReference type="EMBL" id="SRLE01000009">
    <property type="protein sequence ID" value="TGD72738.1"/>
    <property type="molecule type" value="Genomic_DNA"/>
</dbReference>
<keyword evidence="3" id="KW-0949">S-adenosyl-L-methionine</keyword>
<dbReference type="NCBIfam" id="TIGR00095">
    <property type="entry name" value="16S rRNA (guanine(966)-N(2))-methyltransferase RsmD"/>
    <property type="match status" value="1"/>
</dbReference>
<sequence length="197" mass="21168">MSRASGRPGHSELRIIGGQWRGRKLRFAPEEGLRPTTDRVRETLFNWLTPEVHGARCLDLFAGSGALGLEALSRGAAHCDFVDTSPRVIRQLRQHLDTLGAGAAGCCHQRPALDYLAGQSDAAQPWDIVFVDPPFGHALAGPSCAQLDARGLLAPDALVYLETGAGEPLPELPAGWDCHREKRAGGVAYRLFVVTPG</sequence>
<comment type="caution">
    <text evidence="4">The sequence shown here is derived from an EMBL/GenBank/DDBJ whole genome shotgun (WGS) entry which is preliminary data.</text>
</comment>
<dbReference type="GO" id="GO:0052913">
    <property type="term" value="F:16S rRNA (guanine(966)-N(2))-methyltransferase activity"/>
    <property type="evidence" value="ECO:0007669"/>
    <property type="project" value="UniProtKB-EC"/>
</dbReference>
<dbReference type="PANTHER" id="PTHR43542">
    <property type="entry name" value="METHYLTRANSFERASE"/>
    <property type="match status" value="1"/>
</dbReference>
<gene>
    <name evidence="4" type="primary">rsmD</name>
    <name evidence="4" type="ORF">E4634_14570</name>
</gene>
<organism evidence="4 5">
    <name type="scientific">Mangrovimicrobium sediminis</name>
    <dbReference type="NCBI Taxonomy" id="2562682"/>
    <lineage>
        <taxon>Bacteria</taxon>
        <taxon>Pseudomonadati</taxon>
        <taxon>Pseudomonadota</taxon>
        <taxon>Gammaproteobacteria</taxon>
        <taxon>Cellvibrionales</taxon>
        <taxon>Halieaceae</taxon>
        <taxon>Mangrovimicrobium</taxon>
    </lineage>
</organism>
<dbReference type="PIRSF" id="PIRSF004553">
    <property type="entry name" value="CHP00095"/>
    <property type="match status" value="1"/>
</dbReference>
<dbReference type="InterPro" id="IPR029063">
    <property type="entry name" value="SAM-dependent_MTases_sf"/>
</dbReference>
<dbReference type="RefSeq" id="WP_135445146.1">
    <property type="nucleotide sequence ID" value="NZ_SRLE01000009.1"/>
</dbReference>
<keyword evidence="2 3" id="KW-0808">Transferase</keyword>
<dbReference type="EC" id="2.1.1.171" evidence="3"/>
<dbReference type="SUPFAM" id="SSF53335">
    <property type="entry name" value="S-adenosyl-L-methionine-dependent methyltransferases"/>
    <property type="match status" value="1"/>
</dbReference>
<protein>
    <recommendedName>
        <fullName evidence="3">Ribosomal RNA small subunit methyltransferase D</fullName>
        <ecNumber evidence="3">2.1.1.171</ecNumber>
    </recommendedName>
</protein>
<dbReference type="AlphaFoldDB" id="A0A4Z0M040"/>
<evidence type="ECO:0000256" key="2">
    <source>
        <dbReference type="ARBA" id="ARBA00022679"/>
    </source>
</evidence>
<comment type="catalytic activity">
    <reaction evidence="3">
        <text>guanosine(966) in 16S rRNA + S-adenosyl-L-methionine = N(2)-methylguanosine(966) in 16S rRNA + S-adenosyl-L-homocysteine + H(+)</text>
        <dbReference type="Rhea" id="RHEA:23548"/>
        <dbReference type="Rhea" id="RHEA-COMP:10211"/>
        <dbReference type="Rhea" id="RHEA-COMP:10212"/>
        <dbReference type="ChEBI" id="CHEBI:15378"/>
        <dbReference type="ChEBI" id="CHEBI:57856"/>
        <dbReference type="ChEBI" id="CHEBI:59789"/>
        <dbReference type="ChEBI" id="CHEBI:74269"/>
        <dbReference type="ChEBI" id="CHEBI:74481"/>
        <dbReference type="EC" id="2.1.1.171"/>
    </reaction>
</comment>
<dbReference type="InterPro" id="IPR004398">
    <property type="entry name" value="RNA_MeTrfase_RsmD"/>
</dbReference>
<reference evidence="4 5" key="1">
    <citation type="submission" date="2019-04" db="EMBL/GenBank/DDBJ databases">
        <title>Taxonomy of novel Haliea sp. from mangrove soil of West Coast of India.</title>
        <authorList>
            <person name="Verma A."/>
            <person name="Kumar P."/>
            <person name="Krishnamurthi S."/>
        </authorList>
    </citation>
    <scope>NUCLEOTIDE SEQUENCE [LARGE SCALE GENOMIC DNA]</scope>
    <source>
        <strain evidence="4 5">SAOS-164</strain>
    </source>
</reference>
<dbReference type="Gene3D" id="3.40.50.150">
    <property type="entry name" value="Vaccinia Virus protein VP39"/>
    <property type="match status" value="1"/>
</dbReference>
<dbReference type="Proteomes" id="UP000298050">
    <property type="component" value="Unassembled WGS sequence"/>
</dbReference>
<dbReference type="OrthoDB" id="9803017at2"/>
<evidence type="ECO:0000256" key="1">
    <source>
        <dbReference type="ARBA" id="ARBA00022603"/>
    </source>
</evidence>
<dbReference type="Pfam" id="PF03602">
    <property type="entry name" value="Cons_hypoth95"/>
    <property type="match status" value="1"/>
</dbReference>
<accession>A0A4Z0M040</accession>
<evidence type="ECO:0000313" key="5">
    <source>
        <dbReference type="Proteomes" id="UP000298050"/>
    </source>
</evidence>
<keyword evidence="3" id="KW-0698">rRNA processing</keyword>
<keyword evidence="5" id="KW-1185">Reference proteome</keyword>
<name>A0A4Z0M040_9GAMM</name>